<reference evidence="2" key="1">
    <citation type="submission" date="2015-07" db="EMBL/GenBank/DDBJ databases">
        <title>Identification and bioinformatics analysis of genes of the olfactory genes in Phyllotreta striolata (Fabricius).</title>
        <authorList>
            <person name="Wang Z."/>
        </authorList>
    </citation>
    <scope>NUCLEOTIDE SEQUENCE</scope>
</reference>
<sequence length="292" mass="31891">MPRFLWLLPAILVALCNVATADDQEKVDTLAKKSISEATDANSSPEVKSSIGATGKSLKGVASPATSTNGPIEYYKTKYDHVDIEMLLNNRRMVNYYLKCMLNQAPCPPDGAEFKRILPDAIRTNCIRCTDKQKAVTIRAIKRLMKEYPKVWAQLAAAWDPQDVYVKVFLDTYNSFEYRPTTTTTTTTSTTARSSFFDRFGGDDDDGVASQKKPSTPGVLFNLPPLPTIPNRVLDKVEPFANGIGAGFTATVSSGTRLGENLLRGIVAVGNRAIETGAQIADVVVKSFTKPL</sequence>
<feature type="chain" id="PRO_5008522251" evidence="1">
    <location>
        <begin position="22"/>
        <end position="292"/>
    </location>
</feature>
<dbReference type="Gene3D" id="1.10.2080.10">
    <property type="entry name" value="Insect odorant-binding protein A10/Ejaculatory bulb-specific protein 3"/>
    <property type="match status" value="1"/>
</dbReference>
<dbReference type="SMR" id="A0A1B1FKH0"/>
<dbReference type="PANTHER" id="PTHR11257">
    <property type="entry name" value="CHEMOSENSORY PROTEIN-RELATED"/>
    <property type="match status" value="1"/>
</dbReference>
<protein>
    <submittedName>
        <fullName evidence="2">Chemosensory protein 2</fullName>
    </submittedName>
</protein>
<evidence type="ECO:0000313" key="2">
    <source>
        <dbReference type="EMBL" id="ANQ46492.1"/>
    </source>
</evidence>
<dbReference type="SUPFAM" id="SSF100910">
    <property type="entry name" value="Chemosensory protein Csp2"/>
    <property type="match status" value="1"/>
</dbReference>
<keyword evidence="1" id="KW-0732">Signal</keyword>
<proteinExistence type="evidence at transcript level"/>
<name>A0A1B1FKH0_PHYSR</name>
<dbReference type="InterPro" id="IPR036682">
    <property type="entry name" value="OS_D_A10/PebIII_sf"/>
</dbReference>
<feature type="signal peptide" evidence="1">
    <location>
        <begin position="1"/>
        <end position="21"/>
    </location>
</feature>
<dbReference type="PANTHER" id="PTHR11257:SF9">
    <property type="entry name" value="CHEMOSENSORY PROTEIN 13"/>
    <property type="match status" value="1"/>
</dbReference>
<dbReference type="EMBL" id="KT268298">
    <property type="protein sequence ID" value="ANQ46492.1"/>
    <property type="molecule type" value="mRNA"/>
</dbReference>
<dbReference type="InterPro" id="IPR005055">
    <property type="entry name" value="A10/PebIII"/>
</dbReference>
<dbReference type="Pfam" id="PF03392">
    <property type="entry name" value="OS-D"/>
    <property type="match status" value="1"/>
</dbReference>
<organism evidence="2">
    <name type="scientific">Phyllotreta striolata</name>
    <name type="common">Striped flea beetle</name>
    <name type="synonym">Crioceris striolata</name>
    <dbReference type="NCBI Taxonomy" id="444603"/>
    <lineage>
        <taxon>Eukaryota</taxon>
        <taxon>Metazoa</taxon>
        <taxon>Ecdysozoa</taxon>
        <taxon>Arthropoda</taxon>
        <taxon>Hexapoda</taxon>
        <taxon>Insecta</taxon>
        <taxon>Pterygota</taxon>
        <taxon>Neoptera</taxon>
        <taxon>Endopterygota</taxon>
        <taxon>Coleoptera</taxon>
        <taxon>Polyphaga</taxon>
        <taxon>Cucujiformia</taxon>
        <taxon>Chrysomeloidea</taxon>
        <taxon>Chrysomelidae</taxon>
        <taxon>Galerucinae</taxon>
        <taxon>Alticini</taxon>
        <taxon>Phyllotreta</taxon>
    </lineage>
</organism>
<dbReference type="AlphaFoldDB" id="A0A1B1FKH0"/>
<accession>A0A1B1FKH0</accession>
<dbReference type="OrthoDB" id="6344725at2759"/>
<evidence type="ECO:0000256" key="1">
    <source>
        <dbReference type="SAM" id="SignalP"/>
    </source>
</evidence>